<feature type="transmembrane region" description="Helical" evidence="1">
    <location>
        <begin position="182"/>
        <end position="205"/>
    </location>
</feature>
<keyword evidence="3" id="KW-0645">Protease</keyword>
<accession>A0A7U5TQU9</accession>
<feature type="transmembrane region" description="Helical" evidence="1">
    <location>
        <begin position="12"/>
        <end position="29"/>
    </location>
</feature>
<feature type="transmembrane region" description="Helical" evidence="1">
    <location>
        <begin position="153"/>
        <end position="170"/>
    </location>
</feature>
<reference evidence="3 4" key="1">
    <citation type="journal article" date="2018" name="MBio">
        <title>Genomic Analysis of Hospital Plumbing Reveals Diverse Reservoir of Bacterial Plasmids Conferring Carbapenem Resistance.</title>
        <authorList>
            <consortium name="NISC Comparative Sequencing Program"/>
            <person name="Weingarten R.A."/>
            <person name="Johnson R.C."/>
            <person name="Conlan S."/>
            <person name="Ramsburg A.M."/>
            <person name="Dekker J.P."/>
            <person name="Lau A.F."/>
            <person name="Khil P."/>
            <person name="Odom R.T."/>
            <person name="Deming C."/>
            <person name="Park M."/>
            <person name="Thomas P.J."/>
            <person name="Henderson D.K."/>
            <person name="Palmore T.N."/>
            <person name="Segre J.A."/>
            <person name="Frank K.M."/>
        </authorList>
    </citation>
    <scope>NUCLEOTIDE SEQUENCE [LARGE SCALE GENOMIC DNA]</scope>
    <source>
        <strain evidence="3 4">ECONIH4</strain>
        <plasmid evidence="4">peco-6357</plasmid>
    </source>
</reference>
<dbReference type="InterPro" id="IPR003675">
    <property type="entry name" value="Rce1/LyrA-like_dom"/>
</dbReference>
<sequence length="220" mass="24771">MIQTRNQYLQFMLVMLAAWGISWGARFVMEQAVLLYGSGKNYLFFSHGTVLMYLLCVFLVYRRWIAPLPVVGQLRNVGVPWLVGAMAVVYVGVFLLGKALALPAEPFMTKLFADKSIPDVILTLLTIFILAPLNEETLFRGIMLNVFRSRYCWTMWLGALITSLLFVAAHSQYQNLLTLAELFLVGLITSVARIRSGGLLLPVLLHMEATWLNLPNAPKM</sequence>
<evidence type="ECO:0000259" key="2">
    <source>
        <dbReference type="Pfam" id="PF02517"/>
    </source>
</evidence>
<keyword evidence="1" id="KW-1133">Transmembrane helix</keyword>
<dbReference type="Proteomes" id="UP000239554">
    <property type="component" value="Plasmid pECO-6357"/>
</dbReference>
<dbReference type="RefSeq" id="WP_104457632.1">
    <property type="nucleotide sequence ID" value="NZ_CP026404.1"/>
</dbReference>
<feature type="transmembrane region" description="Helical" evidence="1">
    <location>
        <begin position="116"/>
        <end position="133"/>
    </location>
</feature>
<name>A0A7U5TQU9_ECOLX</name>
<organism evidence="3 4">
    <name type="scientific">Escherichia coli</name>
    <dbReference type="NCBI Taxonomy" id="562"/>
    <lineage>
        <taxon>Bacteria</taxon>
        <taxon>Pseudomonadati</taxon>
        <taxon>Pseudomonadota</taxon>
        <taxon>Gammaproteobacteria</taxon>
        <taxon>Enterobacterales</taxon>
        <taxon>Enterobacteriaceae</taxon>
        <taxon>Escherichia</taxon>
    </lineage>
</organism>
<geneLocation type="plasmid" evidence="4">
    <name>peco-6357</name>
</geneLocation>
<dbReference type="GO" id="GO:0008237">
    <property type="term" value="F:metallopeptidase activity"/>
    <property type="evidence" value="ECO:0007669"/>
    <property type="project" value="UniProtKB-KW"/>
</dbReference>
<dbReference type="GO" id="GO:0006508">
    <property type="term" value="P:proteolysis"/>
    <property type="evidence" value="ECO:0007669"/>
    <property type="project" value="UniProtKB-KW"/>
</dbReference>
<feature type="transmembrane region" description="Helical" evidence="1">
    <location>
        <begin position="81"/>
        <end position="104"/>
    </location>
</feature>
<evidence type="ECO:0000313" key="4">
    <source>
        <dbReference type="Proteomes" id="UP000239554"/>
    </source>
</evidence>
<keyword evidence="3" id="KW-0378">Hydrolase</keyword>
<dbReference type="GO" id="GO:0080120">
    <property type="term" value="P:CAAX-box protein maturation"/>
    <property type="evidence" value="ECO:0007669"/>
    <property type="project" value="UniProtKB-ARBA"/>
</dbReference>
<dbReference type="EMBL" id="CP026404">
    <property type="protein sequence ID" value="AUY05769.1"/>
    <property type="molecule type" value="Genomic_DNA"/>
</dbReference>
<keyword evidence="3" id="KW-0614">Plasmid</keyword>
<evidence type="ECO:0000313" key="3">
    <source>
        <dbReference type="EMBL" id="AUY05769.1"/>
    </source>
</evidence>
<keyword evidence="1" id="KW-0812">Transmembrane</keyword>
<proteinExistence type="predicted"/>
<evidence type="ECO:0000256" key="1">
    <source>
        <dbReference type="SAM" id="Phobius"/>
    </source>
</evidence>
<feature type="transmembrane region" description="Helical" evidence="1">
    <location>
        <begin position="41"/>
        <end position="61"/>
    </location>
</feature>
<gene>
    <name evidence="3" type="ORF">C3F40_29790</name>
</gene>
<keyword evidence="3" id="KW-0482">Metalloprotease</keyword>
<protein>
    <submittedName>
        <fullName evidence="3">CPBP family intramembrane metalloprotease</fullName>
    </submittedName>
</protein>
<feature type="domain" description="CAAX prenyl protease 2/Lysostaphin resistance protein A-like" evidence="2">
    <location>
        <begin position="120"/>
        <end position="207"/>
    </location>
</feature>
<dbReference type="AlphaFoldDB" id="A0A7U5TQU9"/>
<keyword evidence="1" id="KW-0472">Membrane</keyword>
<dbReference type="GO" id="GO:0004175">
    <property type="term" value="F:endopeptidase activity"/>
    <property type="evidence" value="ECO:0007669"/>
    <property type="project" value="UniProtKB-ARBA"/>
</dbReference>
<dbReference type="Pfam" id="PF02517">
    <property type="entry name" value="Rce1-like"/>
    <property type="match status" value="1"/>
</dbReference>